<reference evidence="11 12" key="1">
    <citation type="journal article" date="2021" name="G3 (Bethesda)">
        <title>Improved contiguity of the threespine stickleback genome using long-read sequencing.</title>
        <authorList>
            <person name="Nath S."/>
            <person name="Shaw D.E."/>
            <person name="White M.A."/>
        </authorList>
    </citation>
    <scope>NUCLEOTIDE SEQUENCE [LARGE SCALE GENOMIC DNA]</scope>
    <source>
        <strain evidence="11 12">Lake Benthic</strain>
    </source>
</reference>
<dbReference type="InterPro" id="IPR034034">
    <property type="entry name" value="TNFRSF21_N"/>
</dbReference>
<dbReference type="AlphaFoldDB" id="A0AAQ4QYY1"/>
<reference evidence="11" key="3">
    <citation type="submission" date="2025-09" db="UniProtKB">
        <authorList>
            <consortium name="Ensembl"/>
        </authorList>
    </citation>
    <scope>IDENTIFICATION</scope>
</reference>
<dbReference type="PANTHER" id="PTHR46921:SF1">
    <property type="entry name" value="TUMOR NECROSIS FACTOR RECEPTOR SUPERFAMILY MEMBER 21"/>
    <property type="match status" value="1"/>
</dbReference>
<evidence type="ECO:0000256" key="6">
    <source>
        <dbReference type="PROSITE-ProRule" id="PRU00206"/>
    </source>
</evidence>
<sequence>MLCYLNTIGIFLSFPHSFSSQLLCSLMVDISARVLTTISPADHSTLSPRHYQHTDPDSGTQLVCDKCPAGTHVSAHCTPAAVRECSRCPEGTFTRGENGMQKCHPCRAACPAGFIEKAICRPIQDRVCACPPNSFLSGDACKAHSLCPPGTRVKRRGSETEDALCKPCTKGTFSDVESSMTKCRTHTDCKAQGLVPITPGTKETDNVCGAPSSLPASTTMLLGPEQAVLVHEPMTSLSAPSSSLNGPAHKGTYSQSAAIQLRGSLGGGDHPAEGPLSRLSTPTPTNHDSPRVPQQNTDLEHRLGQPIFDPVPGSNKKAADSMEGAEIVRVGVSKVAGQGSGGGGTGVSGYYRPTRRGSPRPSTHDHFDINEHLPWMIVLLLLLVLVVIVICSVKRSSRVLKKGPVQDPSSIIEKAIQKKAAAPPTQLKEKWIYYSNGQGVDILKVVAAHVGTQWVDIYQSLANATEREVAAFSNGYSSDHERAYAALQHWTIRDGDANLAKLINGLHRQRRIDVVEKIRCVMEDNPQFDINQLMTSVNVNQSVSIPNKPLGSPSSVGSGGSAGGVSGAAVEPSPVDRTKGFYPDESEPLLRCDSTSSKDSALSRNGSFITKEKKDTVLRQVRLDPCDLQPIFDDMLHILNPEELHVIEEIPAAEDRLDQLFEIAGVKSQEASQTLLDSVYSHLPDLL</sequence>
<evidence type="ECO:0000256" key="4">
    <source>
        <dbReference type="ARBA" id="ARBA00023157"/>
    </source>
</evidence>
<dbReference type="PANTHER" id="PTHR46921">
    <property type="entry name" value="TUMOR NECROSIS FACTOR RECEPTOR SUPERFAMILY MEMBER 21"/>
    <property type="match status" value="1"/>
</dbReference>
<dbReference type="Gene3D" id="1.10.533.10">
    <property type="entry name" value="Death Domain, Fas"/>
    <property type="match status" value="2"/>
</dbReference>
<dbReference type="PROSITE" id="PS50050">
    <property type="entry name" value="TNFR_NGFR_2"/>
    <property type="match status" value="1"/>
</dbReference>
<dbReference type="GO" id="GO:0051402">
    <property type="term" value="P:neuron apoptotic process"/>
    <property type="evidence" value="ECO:0007669"/>
    <property type="project" value="TreeGrafter"/>
</dbReference>
<keyword evidence="1" id="KW-0053">Apoptosis</keyword>
<dbReference type="Proteomes" id="UP000007635">
    <property type="component" value="Chromosome XVIII"/>
</dbReference>
<dbReference type="PROSITE" id="PS50017">
    <property type="entry name" value="DEATH_DOMAIN"/>
    <property type="match status" value="1"/>
</dbReference>
<dbReference type="GO" id="GO:0005886">
    <property type="term" value="C:plasma membrane"/>
    <property type="evidence" value="ECO:0007669"/>
    <property type="project" value="TreeGrafter"/>
</dbReference>
<dbReference type="SMART" id="SM01411">
    <property type="entry name" value="Ephrin_rec_like"/>
    <property type="match status" value="2"/>
</dbReference>
<name>A0AAQ4QYY1_GASAC</name>
<keyword evidence="2" id="KW-0732">Signal</keyword>
<evidence type="ECO:0000259" key="9">
    <source>
        <dbReference type="PROSITE" id="PS50017"/>
    </source>
</evidence>
<dbReference type="InterPro" id="IPR011029">
    <property type="entry name" value="DEATH-like_dom_sf"/>
</dbReference>
<dbReference type="FunFam" id="1.10.533.10:FF:000009">
    <property type="entry name" value="tumor necrosis factor receptor superfamily member 21"/>
    <property type="match status" value="1"/>
</dbReference>
<evidence type="ECO:0000313" key="11">
    <source>
        <dbReference type="Ensembl" id="ENSGACP00000055597.1"/>
    </source>
</evidence>
<proteinExistence type="predicted"/>
<feature type="transmembrane region" description="Helical" evidence="8">
    <location>
        <begin position="373"/>
        <end position="393"/>
    </location>
</feature>
<dbReference type="GO" id="GO:0006959">
    <property type="term" value="P:humoral immune response"/>
    <property type="evidence" value="ECO:0007669"/>
    <property type="project" value="TreeGrafter"/>
</dbReference>
<reference evidence="11" key="2">
    <citation type="submission" date="2025-08" db="UniProtKB">
        <authorList>
            <consortium name="Ensembl"/>
        </authorList>
    </citation>
    <scope>IDENTIFICATION</scope>
</reference>
<keyword evidence="12" id="KW-1185">Reference proteome</keyword>
<feature type="compositionally biased region" description="Gly residues" evidence="7">
    <location>
        <begin position="338"/>
        <end position="347"/>
    </location>
</feature>
<keyword evidence="4 6" id="KW-1015">Disulfide bond</keyword>
<evidence type="ECO:0000256" key="7">
    <source>
        <dbReference type="SAM" id="MobiDB-lite"/>
    </source>
</evidence>
<comment type="caution">
    <text evidence="6">Lacks conserved residue(s) required for the propagation of feature annotation.</text>
</comment>
<evidence type="ECO:0000256" key="5">
    <source>
        <dbReference type="ARBA" id="ARBA00023180"/>
    </source>
</evidence>
<protein>
    <submittedName>
        <fullName evidence="11">Tumor necrosis factor receptor superfamily, member 21</fullName>
    </submittedName>
</protein>
<dbReference type="SUPFAM" id="SSF47986">
    <property type="entry name" value="DEATH domain"/>
    <property type="match status" value="1"/>
</dbReference>
<keyword evidence="8" id="KW-1133">Transmembrane helix</keyword>
<evidence type="ECO:0000259" key="10">
    <source>
        <dbReference type="PROSITE" id="PS50050"/>
    </source>
</evidence>
<evidence type="ECO:0000256" key="8">
    <source>
        <dbReference type="SAM" id="Phobius"/>
    </source>
</evidence>
<dbReference type="SMART" id="SM00005">
    <property type="entry name" value="DEATH"/>
    <property type="match status" value="1"/>
</dbReference>
<dbReference type="GO" id="GO:0031642">
    <property type="term" value="P:negative regulation of myelination"/>
    <property type="evidence" value="ECO:0007669"/>
    <property type="project" value="TreeGrafter"/>
</dbReference>
<feature type="domain" description="Death" evidence="9">
    <location>
        <begin position="439"/>
        <end position="522"/>
    </location>
</feature>
<evidence type="ECO:0000256" key="3">
    <source>
        <dbReference type="ARBA" id="ARBA00022737"/>
    </source>
</evidence>
<dbReference type="GO" id="GO:0002250">
    <property type="term" value="P:adaptive immune response"/>
    <property type="evidence" value="ECO:0007669"/>
    <property type="project" value="TreeGrafter"/>
</dbReference>
<dbReference type="GO" id="GO:0097252">
    <property type="term" value="P:oligodendrocyte apoptotic process"/>
    <property type="evidence" value="ECO:0007669"/>
    <property type="project" value="TreeGrafter"/>
</dbReference>
<feature type="disulfide bond" evidence="6">
    <location>
        <begin position="88"/>
        <end position="103"/>
    </location>
</feature>
<dbReference type="SUPFAM" id="SSF57586">
    <property type="entry name" value="TNF receptor-like"/>
    <property type="match status" value="2"/>
</dbReference>
<dbReference type="GO" id="GO:0030889">
    <property type="term" value="P:negative regulation of B cell proliferation"/>
    <property type="evidence" value="ECO:0007669"/>
    <property type="project" value="TreeGrafter"/>
</dbReference>
<feature type="domain" description="TNFR-Cys" evidence="10">
    <location>
        <begin position="87"/>
        <end position="128"/>
    </location>
</feature>
<dbReference type="FunFam" id="2.10.50.10:FF:000011">
    <property type="entry name" value="Tumor necrosis factor receptor superfamily member 21"/>
    <property type="match status" value="1"/>
</dbReference>
<feature type="repeat" description="TNFR-Cys" evidence="6">
    <location>
        <begin position="87"/>
        <end position="128"/>
    </location>
</feature>
<dbReference type="Ensembl" id="ENSGACT00000070139.1">
    <property type="protein sequence ID" value="ENSGACP00000055597.1"/>
    <property type="gene ID" value="ENSGACG00000004266.2"/>
</dbReference>
<dbReference type="PRINTS" id="PR01971">
    <property type="entry name" value="TNFACTORR21"/>
</dbReference>
<feature type="region of interest" description="Disordered" evidence="7">
    <location>
        <begin position="545"/>
        <end position="575"/>
    </location>
</feature>
<feature type="disulfide bond" evidence="6">
    <location>
        <begin position="110"/>
        <end position="128"/>
    </location>
</feature>
<keyword evidence="5" id="KW-0325">Glycoprotein</keyword>
<feature type="compositionally biased region" description="Gly residues" evidence="7">
    <location>
        <begin position="557"/>
        <end position="566"/>
    </location>
</feature>
<keyword evidence="3" id="KW-0677">Repeat</keyword>
<dbReference type="InterPro" id="IPR022330">
    <property type="entry name" value="TNFR_21"/>
</dbReference>
<feature type="compositionally biased region" description="Polar residues" evidence="7">
    <location>
        <begin position="278"/>
        <end position="296"/>
    </location>
</feature>
<feature type="region of interest" description="Disordered" evidence="7">
    <location>
        <begin position="338"/>
        <end position="363"/>
    </location>
</feature>
<organism evidence="11 12">
    <name type="scientific">Gasterosteus aculeatus aculeatus</name>
    <name type="common">three-spined stickleback</name>
    <dbReference type="NCBI Taxonomy" id="481459"/>
    <lineage>
        <taxon>Eukaryota</taxon>
        <taxon>Metazoa</taxon>
        <taxon>Chordata</taxon>
        <taxon>Craniata</taxon>
        <taxon>Vertebrata</taxon>
        <taxon>Euteleostomi</taxon>
        <taxon>Actinopterygii</taxon>
        <taxon>Neopterygii</taxon>
        <taxon>Teleostei</taxon>
        <taxon>Neoteleostei</taxon>
        <taxon>Acanthomorphata</taxon>
        <taxon>Eupercaria</taxon>
        <taxon>Perciformes</taxon>
        <taxon>Cottioidei</taxon>
        <taxon>Gasterosteales</taxon>
        <taxon>Gasterosteidae</taxon>
        <taxon>Gasterosteus</taxon>
    </lineage>
</organism>
<dbReference type="PROSITE" id="PS00652">
    <property type="entry name" value="TNFR_NGFR_1"/>
    <property type="match status" value="1"/>
</dbReference>
<dbReference type="CDD" id="cd10583">
    <property type="entry name" value="TNFRSF21"/>
    <property type="match status" value="1"/>
</dbReference>
<keyword evidence="8" id="KW-0812">Transmembrane</keyword>
<dbReference type="InterPro" id="IPR000488">
    <property type="entry name" value="Death_dom"/>
</dbReference>
<dbReference type="SMART" id="SM00208">
    <property type="entry name" value="TNFR"/>
    <property type="match status" value="4"/>
</dbReference>
<evidence type="ECO:0000313" key="12">
    <source>
        <dbReference type="Proteomes" id="UP000007635"/>
    </source>
</evidence>
<dbReference type="Gene3D" id="2.10.50.10">
    <property type="entry name" value="Tumor Necrosis Factor Receptor, subunit A, domain 2"/>
    <property type="match status" value="2"/>
</dbReference>
<dbReference type="Pfam" id="PF00020">
    <property type="entry name" value="TNFR_c6"/>
    <property type="match status" value="3"/>
</dbReference>
<accession>A0AAQ4QYY1</accession>
<feature type="region of interest" description="Disordered" evidence="7">
    <location>
        <begin position="262"/>
        <end position="296"/>
    </location>
</feature>
<keyword evidence="8" id="KW-0472">Membrane</keyword>
<dbReference type="GeneTree" id="ENSGT00940000156212"/>
<dbReference type="InterPro" id="IPR001368">
    <property type="entry name" value="TNFR/NGFR_Cys_rich_reg"/>
</dbReference>
<dbReference type="GO" id="GO:0042130">
    <property type="term" value="P:negative regulation of T cell proliferation"/>
    <property type="evidence" value="ECO:0007669"/>
    <property type="project" value="TreeGrafter"/>
</dbReference>
<dbReference type="Pfam" id="PF00531">
    <property type="entry name" value="Death"/>
    <property type="match status" value="1"/>
</dbReference>
<dbReference type="GO" id="GO:0007165">
    <property type="term" value="P:signal transduction"/>
    <property type="evidence" value="ECO:0007669"/>
    <property type="project" value="InterPro"/>
</dbReference>
<evidence type="ECO:0000256" key="2">
    <source>
        <dbReference type="ARBA" id="ARBA00022729"/>
    </source>
</evidence>
<evidence type="ECO:0000256" key="1">
    <source>
        <dbReference type="ARBA" id="ARBA00022703"/>
    </source>
</evidence>